<feature type="domain" description="GGDEF" evidence="9">
    <location>
        <begin position="380"/>
        <end position="516"/>
    </location>
</feature>
<evidence type="ECO:0000313" key="10">
    <source>
        <dbReference type="EMBL" id="TKB50819.1"/>
    </source>
</evidence>
<dbReference type="GO" id="GO:1902201">
    <property type="term" value="P:negative regulation of bacterial-type flagellum-dependent cell motility"/>
    <property type="evidence" value="ECO:0007669"/>
    <property type="project" value="TreeGrafter"/>
</dbReference>
<proteinExistence type="predicted"/>
<dbReference type="Proteomes" id="UP000305675">
    <property type="component" value="Unassembled WGS sequence"/>
</dbReference>
<dbReference type="InterPro" id="IPR050469">
    <property type="entry name" value="Diguanylate_Cyclase"/>
</dbReference>
<keyword evidence="5 7" id="KW-1133">Transmembrane helix</keyword>
<dbReference type="Gene3D" id="3.30.450.350">
    <property type="entry name" value="CHASE domain"/>
    <property type="match status" value="1"/>
</dbReference>
<evidence type="ECO:0000259" key="8">
    <source>
        <dbReference type="PROSITE" id="PS50839"/>
    </source>
</evidence>
<dbReference type="Gene3D" id="3.30.70.270">
    <property type="match status" value="1"/>
</dbReference>
<dbReference type="GO" id="GO:0005886">
    <property type="term" value="C:plasma membrane"/>
    <property type="evidence" value="ECO:0007669"/>
    <property type="project" value="TreeGrafter"/>
</dbReference>
<dbReference type="PROSITE" id="PS50839">
    <property type="entry name" value="CHASE"/>
    <property type="match status" value="1"/>
</dbReference>
<reference evidence="10 11" key="1">
    <citation type="submission" date="2019-04" db="EMBL/GenBank/DDBJ databases">
        <authorList>
            <person name="Hwang J.C."/>
        </authorList>
    </citation>
    <scope>NUCLEOTIDE SEQUENCE [LARGE SCALE GENOMIC DNA]</scope>
    <source>
        <strain evidence="10 11">IMCC35002</strain>
    </source>
</reference>
<evidence type="ECO:0000256" key="6">
    <source>
        <dbReference type="ARBA" id="ARBA00023136"/>
    </source>
</evidence>
<gene>
    <name evidence="10" type="ORF">FCL42_18555</name>
</gene>
<evidence type="ECO:0000256" key="4">
    <source>
        <dbReference type="ARBA" id="ARBA00022692"/>
    </source>
</evidence>
<dbReference type="InterPro" id="IPR000160">
    <property type="entry name" value="GGDEF_dom"/>
</dbReference>
<dbReference type="FunFam" id="3.30.70.270:FF:000001">
    <property type="entry name" value="Diguanylate cyclase domain protein"/>
    <property type="match status" value="1"/>
</dbReference>
<dbReference type="CDD" id="cd01949">
    <property type="entry name" value="GGDEF"/>
    <property type="match status" value="1"/>
</dbReference>
<protein>
    <recommendedName>
        <fullName evidence="3">diguanylate cyclase</fullName>
        <ecNumber evidence="3">2.7.7.65</ecNumber>
    </recommendedName>
</protein>
<evidence type="ECO:0000259" key="9">
    <source>
        <dbReference type="PROSITE" id="PS50887"/>
    </source>
</evidence>
<dbReference type="InterPro" id="IPR042240">
    <property type="entry name" value="CHASE_sf"/>
</dbReference>
<dbReference type="EC" id="2.7.7.65" evidence="3"/>
<comment type="subcellular location">
    <subcellularLocation>
        <location evidence="2">Membrane</location>
    </subcellularLocation>
</comment>
<feature type="domain" description="CHASE" evidence="8">
    <location>
        <begin position="69"/>
        <end position="232"/>
    </location>
</feature>
<dbReference type="PROSITE" id="PS50887">
    <property type="entry name" value="GGDEF"/>
    <property type="match status" value="1"/>
</dbReference>
<dbReference type="PANTHER" id="PTHR45138">
    <property type="entry name" value="REGULATORY COMPONENTS OF SENSORY TRANSDUCTION SYSTEM"/>
    <property type="match status" value="1"/>
</dbReference>
<keyword evidence="6 7" id="KW-0472">Membrane</keyword>
<comment type="caution">
    <text evidence="10">The sequence shown here is derived from an EMBL/GenBank/DDBJ whole genome shotgun (WGS) entry which is preliminary data.</text>
</comment>
<evidence type="ECO:0000256" key="3">
    <source>
        <dbReference type="ARBA" id="ARBA00012528"/>
    </source>
</evidence>
<dbReference type="NCBIfam" id="TIGR00254">
    <property type="entry name" value="GGDEF"/>
    <property type="match status" value="1"/>
</dbReference>
<evidence type="ECO:0000256" key="7">
    <source>
        <dbReference type="SAM" id="Phobius"/>
    </source>
</evidence>
<sequence length="525" mass="59484">MMKSRFWAITAMIVGVLSTAWLSVQLYQSEQRALERDFEYFVENQAQLIHWRVEASMSVLYHLSTLYQGSDSVTEVEFANVADGILARHREITALEWVPKVEHDQRQALEQQLQQTYTAFTFVDLQQGQRVTAAPRDSYLPVYYLRPLANNEERFGLDLAQQPHHADVLKQAMMSGSLLISPVHRDAEGGRHIEAVLPIYHSLPLTESSREPLLMGFVIGVFDIDLLLRETIAGGQGLYIDYEIVDRTEADGYTVLNLANSLSKTQTYREVELGELGQRSWYLLARANSLFFTSQRSINPFIVAVGGIVALLACGSFLWQSRRQNKEIEQLVQARTEELNRVNQQLTRQSLTDGLTQIANRRQFDNWLSQEWESARRTKKTITLFVMDVDNFKDYNDRYGHLAGDRVLKKIARMLNSQLNRPRDLLARYGGEEFAAVLPETGNKAVKFADSLRAMVEALGIPHEGSDVSDSVTISIGVATMVPELDQTPEQFFELADQALYRAKSQGRNCVAYHNEQQGALATLG</sequence>
<evidence type="ECO:0000256" key="1">
    <source>
        <dbReference type="ARBA" id="ARBA00001946"/>
    </source>
</evidence>
<keyword evidence="4 7" id="KW-0812">Transmembrane</keyword>
<dbReference type="InterPro" id="IPR029787">
    <property type="entry name" value="Nucleotide_cyclase"/>
</dbReference>
<dbReference type="SUPFAM" id="SSF55073">
    <property type="entry name" value="Nucleotide cyclase"/>
    <property type="match status" value="1"/>
</dbReference>
<keyword evidence="11" id="KW-1185">Reference proteome</keyword>
<dbReference type="Pfam" id="PF00990">
    <property type="entry name" value="GGDEF"/>
    <property type="match status" value="1"/>
</dbReference>
<dbReference type="Pfam" id="PF03924">
    <property type="entry name" value="CHASE"/>
    <property type="match status" value="1"/>
</dbReference>
<dbReference type="EMBL" id="SWCJ01000020">
    <property type="protein sequence ID" value="TKB50819.1"/>
    <property type="molecule type" value="Genomic_DNA"/>
</dbReference>
<evidence type="ECO:0000256" key="5">
    <source>
        <dbReference type="ARBA" id="ARBA00022989"/>
    </source>
</evidence>
<dbReference type="GO" id="GO:0043709">
    <property type="term" value="P:cell adhesion involved in single-species biofilm formation"/>
    <property type="evidence" value="ECO:0007669"/>
    <property type="project" value="TreeGrafter"/>
</dbReference>
<dbReference type="InterPro" id="IPR043128">
    <property type="entry name" value="Rev_trsase/Diguanyl_cyclase"/>
</dbReference>
<organism evidence="10 11">
    <name type="scientific">Ferrimonas aestuarii</name>
    <dbReference type="NCBI Taxonomy" id="2569539"/>
    <lineage>
        <taxon>Bacteria</taxon>
        <taxon>Pseudomonadati</taxon>
        <taxon>Pseudomonadota</taxon>
        <taxon>Gammaproteobacteria</taxon>
        <taxon>Alteromonadales</taxon>
        <taxon>Ferrimonadaceae</taxon>
        <taxon>Ferrimonas</taxon>
    </lineage>
</organism>
<name>A0A4V5NYN8_9GAMM</name>
<dbReference type="AlphaFoldDB" id="A0A4V5NYN8"/>
<evidence type="ECO:0000313" key="11">
    <source>
        <dbReference type="Proteomes" id="UP000305675"/>
    </source>
</evidence>
<dbReference type="SMART" id="SM01079">
    <property type="entry name" value="CHASE"/>
    <property type="match status" value="1"/>
</dbReference>
<accession>A0A4V5NYN8</accession>
<dbReference type="GO" id="GO:0052621">
    <property type="term" value="F:diguanylate cyclase activity"/>
    <property type="evidence" value="ECO:0007669"/>
    <property type="project" value="UniProtKB-EC"/>
</dbReference>
<dbReference type="InterPro" id="IPR006189">
    <property type="entry name" value="CHASE_dom"/>
</dbReference>
<dbReference type="PANTHER" id="PTHR45138:SF24">
    <property type="entry name" value="DIGUANYLATE CYCLASE DGCC-RELATED"/>
    <property type="match status" value="1"/>
</dbReference>
<evidence type="ECO:0000256" key="2">
    <source>
        <dbReference type="ARBA" id="ARBA00004370"/>
    </source>
</evidence>
<feature type="transmembrane region" description="Helical" evidence="7">
    <location>
        <begin position="298"/>
        <end position="319"/>
    </location>
</feature>
<dbReference type="SMART" id="SM00267">
    <property type="entry name" value="GGDEF"/>
    <property type="match status" value="1"/>
</dbReference>
<dbReference type="GO" id="GO:0007165">
    <property type="term" value="P:signal transduction"/>
    <property type="evidence" value="ECO:0007669"/>
    <property type="project" value="UniProtKB-ARBA"/>
</dbReference>
<dbReference type="OrthoDB" id="73375at2"/>
<comment type="cofactor">
    <cofactor evidence="1">
        <name>Mg(2+)</name>
        <dbReference type="ChEBI" id="CHEBI:18420"/>
    </cofactor>
</comment>